<keyword evidence="1" id="KW-0472">Membrane</keyword>
<dbReference type="VEuPathDB" id="PlasmoDB:PocGH01_00175200"/>
<organism evidence="2 3">
    <name type="scientific">Plasmodium ovale</name>
    <name type="common">malaria parasite P. ovale</name>
    <dbReference type="NCBI Taxonomy" id="36330"/>
    <lineage>
        <taxon>Eukaryota</taxon>
        <taxon>Sar</taxon>
        <taxon>Alveolata</taxon>
        <taxon>Apicomplexa</taxon>
        <taxon>Aconoidasida</taxon>
        <taxon>Haemosporida</taxon>
        <taxon>Plasmodiidae</taxon>
        <taxon>Plasmodium</taxon>
        <taxon>Plasmodium (Plasmodium)</taxon>
    </lineage>
</organism>
<keyword evidence="1" id="KW-1133">Transmembrane helix</keyword>
<gene>
    <name evidence="2" type="primary">PowCR01_000184000</name>
    <name evidence="2" type="ORF">POWCR01_000184000</name>
</gene>
<dbReference type="EMBL" id="FLRJ01000634">
    <property type="protein sequence ID" value="SBT74087.1"/>
    <property type="molecule type" value="Genomic_DNA"/>
</dbReference>
<proteinExistence type="predicted"/>
<dbReference type="AlphaFoldDB" id="A0A1C3KJK1"/>
<name>A0A1C3KJK1_PLAOA</name>
<dbReference type="VEuPathDB" id="PlasmoDB:POWCR01_000184000"/>
<evidence type="ECO:0000256" key="1">
    <source>
        <dbReference type="SAM" id="Phobius"/>
    </source>
</evidence>
<dbReference type="OrthoDB" id="10385959at2759"/>
<dbReference type="Proteomes" id="UP000243200">
    <property type="component" value="Unassembled WGS sequence"/>
</dbReference>
<sequence>MAGDKLSKVQIYDIFHTVPSTFTDTEYSAYTDVLEANDPVLRNISLYFIQHFNNLNVRCAVNDDCDLPCEIMNKWLNEKEAIYTSNGECTLNVKLWEKYIEKLWKTLGESSSEPNWCSRSRYTHNKKYPKNWIPHTCSNDETIDVSLSCNNNPYYKPEKVPAESVSSSSGSNISEFYGYVLFVVLLSSIFLYKFSPLGTWLDNKTGKKNRIRENINVEAMEELTRSSEYTSSPSSSKFNVIYHSLDN</sequence>
<evidence type="ECO:0000313" key="3">
    <source>
        <dbReference type="Proteomes" id="UP000243200"/>
    </source>
</evidence>
<accession>A0A1C3KJK1</accession>
<evidence type="ECO:0000313" key="2">
    <source>
        <dbReference type="EMBL" id="SBT74087.1"/>
    </source>
</evidence>
<keyword evidence="1" id="KW-0812">Transmembrane</keyword>
<protein>
    <submittedName>
        <fullName evidence="2">Plasmodium vivax Vir protein, putative</fullName>
    </submittedName>
</protein>
<dbReference type="Pfam" id="PF05795">
    <property type="entry name" value="Plasmodium_Vir"/>
    <property type="match status" value="1"/>
</dbReference>
<feature type="transmembrane region" description="Helical" evidence="1">
    <location>
        <begin position="176"/>
        <end position="194"/>
    </location>
</feature>
<reference evidence="2 3" key="1">
    <citation type="submission" date="2016-06" db="EMBL/GenBank/DDBJ databases">
        <authorList>
            <consortium name="Pathogen Informatics"/>
        </authorList>
    </citation>
    <scope>NUCLEOTIDE SEQUENCE [LARGE SCALE GENOMIC DNA]</scope>
</reference>
<dbReference type="InterPro" id="IPR008780">
    <property type="entry name" value="Plasmodium_Vir"/>
</dbReference>